<dbReference type="PANTHER" id="PTHR37423">
    <property type="entry name" value="SOLUBLE LYTIC MUREIN TRANSGLYCOSYLASE-RELATED"/>
    <property type="match status" value="1"/>
</dbReference>
<comment type="caution">
    <text evidence="3">The sequence shown here is derived from an EMBL/GenBank/DDBJ whole genome shotgun (WGS) entry which is preliminary data.</text>
</comment>
<dbReference type="OrthoDB" id="9815002at2"/>
<dbReference type="EMBL" id="RDQO01000002">
    <property type="protein sequence ID" value="RMX06842.1"/>
    <property type="molecule type" value="Genomic_DNA"/>
</dbReference>
<dbReference type="Proteomes" id="UP000278006">
    <property type="component" value="Unassembled WGS sequence"/>
</dbReference>
<dbReference type="Pfam" id="PF01464">
    <property type="entry name" value="SLT"/>
    <property type="match status" value="1"/>
</dbReference>
<organism evidence="3 4">
    <name type="scientific">Corticibacter populi</name>
    <dbReference type="NCBI Taxonomy" id="1550736"/>
    <lineage>
        <taxon>Bacteria</taxon>
        <taxon>Pseudomonadati</taxon>
        <taxon>Pseudomonadota</taxon>
        <taxon>Betaproteobacteria</taxon>
        <taxon>Burkholderiales</taxon>
        <taxon>Comamonadaceae</taxon>
        <taxon>Corticibacter</taxon>
    </lineage>
</organism>
<comment type="similarity">
    <text evidence="1">Belongs to the transglycosylase Slt family.</text>
</comment>
<dbReference type="RefSeq" id="WP_122228822.1">
    <property type="nucleotide sequence ID" value="NZ_RDQO01000002.1"/>
</dbReference>
<dbReference type="InterPro" id="IPR023346">
    <property type="entry name" value="Lysozyme-like_dom_sf"/>
</dbReference>
<evidence type="ECO:0000259" key="2">
    <source>
        <dbReference type="Pfam" id="PF01464"/>
    </source>
</evidence>
<reference evidence="3 4" key="1">
    <citation type="submission" date="2018-10" db="EMBL/GenBank/DDBJ databases">
        <title>Draft genome of Cortibacter populi DSM10536.</title>
        <authorList>
            <person name="Bernier A.-M."/>
            <person name="Bernard K."/>
        </authorList>
    </citation>
    <scope>NUCLEOTIDE SEQUENCE [LARGE SCALE GENOMIC DNA]</scope>
    <source>
        <strain evidence="3 4">DSM 105136</strain>
    </source>
</reference>
<proteinExistence type="inferred from homology"/>
<evidence type="ECO:0000256" key="1">
    <source>
        <dbReference type="ARBA" id="ARBA00007734"/>
    </source>
</evidence>
<keyword evidence="4" id="KW-1185">Reference proteome</keyword>
<dbReference type="InterPro" id="IPR008258">
    <property type="entry name" value="Transglycosylase_SLT_dom_1"/>
</dbReference>
<accession>A0A3M6QWE8</accession>
<protein>
    <submittedName>
        <fullName evidence="3">Lytic transglycosylase domain-containing protein</fullName>
    </submittedName>
</protein>
<dbReference type="SUPFAM" id="SSF53955">
    <property type="entry name" value="Lysozyme-like"/>
    <property type="match status" value="1"/>
</dbReference>
<dbReference type="PANTHER" id="PTHR37423:SF2">
    <property type="entry name" value="MEMBRANE-BOUND LYTIC MUREIN TRANSGLYCOSYLASE C"/>
    <property type="match status" value="1"/>
</dbReference>
<evidence type="ECO:0000313" key="4">
    <source>
        <dbReference type="Proteomes" id="UP000278006"/>
    </source>
</evidence>
<sequence length="276" mass="30396">MFWISHTVDGRIGSYWLVLMIWLTLAVPAHGADVYVSFDADGQAQFAEKPLDENYRLLFKDMAQVNVTTGPASRRAPPEVRRVLEQAAERHGLDYMLLHAVTEAESGFNVRAISPKGAIGLMQLMPDTARRYGVPGTDAADLRRNLHGIQVNVDAGSRYLKDLLRLFDGEVELALAAYNAGEGAVRRSGNRIPNYRETHDYVRKVMQTYRQLQANASSDAGQLLDAPLVSPPFWSLVESSGAQAPRGAGARVQVFRGDAAVEVQRFERGFTILAGP</sequence>
<feature type="domain" description="Transglycosylase SLT" evidence="2">
    <location>
        <begin position="85"/>
        <end position="191"/>
    </location>
</feature>
<dbReference type="Gene3D" id="1.10.530.10">
    <property type="match status" value="1"/>
</dbReference>
<dbReference type="CDD" id="cd16896">
    <property type="entry name" value="LT_Slt70-like"/>
    <property type="match status" value="1"/>
</dbReference>
<name>A0A3M6QWE8_9BURK</name>
<evidence type="ECO:0000313" key="3">
    <source>
        <dbReference type="EMBL" id="RMX06842.1"/>
    </source>
</evidence>
<dbReference type="AlphaFoldDB" id="A0A3M6QWE8"/>
<gene>
    <name evidence="3" type="ORF">D8I35_10140</name>
</gene>